<dbReference type="InterPro" id="IPR008271">
    <property type="entry name" value="Ser/Thr_kinase_AS"/>
</dbReference>
<evidence type="ECO:0000256" key="2">
    <source>
        <dbReference type="ARBA" id="ARBA00022840"/>
    </source>
</evidence>
<feature type="region of interest" description="Disordered" evidence="3">
    <location>
        <begin position="1"/>
        <end position="30"/>
    </location>
</feature>
<dbReference type="GO" id="GO:0035556">
    <property type="term" value="P:intracellular signal transduction"/>
    <property type="evidence" value="ECO:0007669"/>
    <property type="project" value="TreeGrafter"/>
</dbReference>
<dbReference type="InterPro" id="IPR011009">
    <property type="entry name" value="Kinase-like_dom_sf"/>
</dbReference>
<name>A0AAE0YPA3_9GAST</name>
<dbReference type="PROSITE" id="PS00108">
    <property type="entry name" value="PROTEIN_KINASE_ST"/>
    <property type="match status" value="1"/>
</dbReference>
<dbReference type="CDD" id="cd00180">
    <property type="entry name" value="PKc"/>
    <property type="match status" value="1"/>
</dbReference>
<evidence type="ECO:0000256" key="1">
    <source>
        <dbReference type="ARBA" id="ARBA00022741"/>
    </source>
</evidence>
<dbReference type="InterPro" id="IPR000719">
    <property type="entry name" value="Prot_kinase_dom"/>
</dbReference>
<dbReference type="SUPFAM" id="SSF56112">
    <property type="entry name" value="Protein kinase-like (PK-like)"/>
    <property type="match status" value="1"/>
</dbReference>
<dbReference type="Pfam" id="PF00069">
    <property type="entry name" value="Pkinase"/>
    <property type="match status" value="1"/>
</dbReference>
<feature type="compositionally biased region" description="Basic and acidic residues" evidence="3">
    <location>
        <begin position="7"/>
        <end position="21"/>
    </location>
</feature>
<accession>A0AAE0YPA3</accession>
<feature type="domain" description="Protein kinase" evidence="4">
    <location>
        <begin position="54"/>
        <end position="316"/>
    </location>
</feature>
<proteinExistence type="predicted"/>
<reference evidence="5" key="1">
    <citation type="journal article" date="2023" name="G3 (Bethesda)">
        <title>A reference genome for the long-term kleptoplast-retaining sea slug Elysia crispata morphotype clarki.</title>
        <authorList>
            <person name="Eastman K.E."/>
            <person name="Pendleton A.L."/>
            <person name="Shaikh M.A."/>
            <person name="Suttiyut T."/>
            <person name="Ogas R."/>
            <person name="Tomko P."/>
            <person name="Gavelis G."/>
            <person name="Widhalm J.R."/>
            <person name="Wisecaver J.H."/>
        </authorList>
    </citation>
    <scope>NUCLEOTIDE SEQUENCE</scope>
    <source>
        <strain evidence="5">ECLA1</strain>
    </source>
</reference>
<sequence length="324" mass="37095">MAPIKKNKQEDTEKAGEETRKQFPLASSSRAIVRSNKNSPPLFETLKGPGPAQHYELRMIRPLSLGNSYVALCETECKPHSQVVVKVIPKEEPGEFFGFGRRFRSEVSILQTVNHDHIIKLIAAKSFDTYHVTILQYCPLGTLGDRMMTDKMYRVGEIARIFLQISMAVLYLHRKRIIHRDIKPSNILFGGDDDRAILSDFDRARSLAPDETHVQGRIGTYRYYAPEVCQKPPVPYDGFLVDSYAVGLVLHTMVRKKAPEYQEDVWNKIEGLPWSFKCQATKHLETIMSLMLAPRCSERWTMIQVAYFMKSKQVLFQKIVDAGL</sequence>
<dbReference type="EMBL" id="JAWDGP010005718">
    <property type="protein sequence ID" value="KAK3753235.1"/>
    <property type="molecule type" value="Genomic_DNA"/>
</dbReference>
<evidence type="ECO:0000256" key="3">
    <source>
        <dbReference type="SAM" id="MobiDB-lite"/>
    </source>
</evidence>
<dbReference type="PANTHER" id="PTHR24346">
    <property type="entry name" value="MAP/MICROTUBULE AFFINITY-REGULATING KINASE"/>
    <property type="match status" value="1"/>
</dbReference>
<dbReference type="GO" id="GO:0005524">
    <property type="term" value="F:ATP binding"/>
    <property type="evidence" value="ECO:0007669"/>
    <property type="project" value="UniProtKB-KW"/>
</dbReference>
<evidence type="ECO:0000313" key="5">
    <source>
        <dbReference type="EMBL" id="KAK3753235.1"/>
    </source>
</evidence>
<keyword evidence="2" id="KW-0067">ATP-binding</keyword>
<dbReference type="SMART" id="SM00220">
    <property type="entry name" value="S_TKc"/>
    <property type="match status" value="1"/>
</dbReference>
<dbReference type="PANTHER" id="PTHR24346:SF30">
    <property type="entry name" value="MATERNAL EMBRYONIC LEUCINE ZIPPER KINASE"/>
    <property type="match status" value="1"/>
</dbReference>
<keyword evidence="6" id="KW-1185">Reference proteome</keyword>
<comment type="caution">
    <text evidence="5">The sequence shown here is derived from an EMBL/GenBank/DDBJ whole genome shotgun (WGS) entry which is preliminary data.</text>
</comment>
<dbReference type="Proteomes" id="UP001283361">
    <property type="component" value="Unassembled WGS sequence"/>
</dbReference>
<gene>
    <name evidence="5" type="ORF">RRG08_024507</name>
</gene>
<dbReference type="GO" id="GO:0005737">
    <property type="term" value="C:cytoplasm"/>
    <property type="evidence" value="ECO:0007669"/>
    <property type="project" value="TreeGrafter"/>
</dbReference>
<keyword evidence="1" id="KW-0547">Nucleotide-binding</keyword>
<evidence type="ECO:0000259" key="4">
    <source>
        <dbReference type="PROSITE" id="PS50011"/>
    </source>
</evidence>
<evidence type="ECO:0000313" key="6">
    <source>
        <dbReference type="Proteomes" id="UP001283361"/>
    </source>
</evidence>
<dbReference type="AlphaFoldDB" id="A0AAE0YPA3"/>
<organism evidence="5 6">
    <name type="scientific">Elysia crispata</name>
    <name type="common">lettuce slug</name>
    <dbReference type="NCBI Taxonomy" id="231223"/>
    <lineage>
        <taxon>Eukaryota</taxon>
        <taxon>Metazoa</taxon>
        <taxon>Spiralia</taxon>
        <taxon>Lophotrochozoa</taxon>
        <taxon>Mollusca</taxon>
        <taxon>Gastropoda</taxon>
        <taxon>Heterobranchia</taxon>
        <taxon>Euthyneura</taxon>
        <taxon>Panpulmonata</taxon>
        <taxon>Sacoglossa</taxon>
        <taxon>Placobranchoidea</taxon>
        <taxon>Plakobranchidae</taxon>
        <taxon>Elysia</taxon>
    </lineage>
</organism>
<protein>
    <recommendedName>
        <fullName evidence="4">Protein kinase domain-containing protein</fullName>
    </recommendedName>
</protein>
<dbReference type="Gene3D" id="1.10.510.10">
    <property type="entry name" value="Transferase(Phosphotransferase) domain 1"/>
    <property type="match status" value="1"/>
</dbReference>
<dbReference type="GO" id="GO:0004674">
    <property type="term" value="F:protein serine/threonine kinase activity"/>
    <property type="evidence" value="ECO:0007669"/>
    <property type="project" value="TreeGrafter"/>
</dbReference>
<dbReference type="PROSITE" id="PS50011">
    <property type="entry name" value="PROTEIN_KINASE_DOM"/>
    <property type="match status" value="1"/>
</dbReference>